<protein>
    <recommendedName>
        <fullName evidence="4">Transmembrane protein</fullName>
    </recommendedName>
</protein>
<dbReference type="OrthoDB" id="10606907at2759"/>
<keyword evidence="3" id="KW-1185">Reference proteome</keyword>
<dbReference type="InParanoid" id="A0A1E7FXT1"/>
<feature type="transmembrane region" description="Helical" evidence="1">
    <location>
        <begin position="138"/>
        <end position="158"/>
    </location>
</feature>
<dbReference type="EMBL" id="KV784353">
    <property type="protein sequence ID" value="OEU22961.1"/>
    <property type="molecule type" value="Genomic_DNA"/>
</dbReference>
<keyword evidence="1" id="KW-0812">Transmembrane</keyword>
<keyword evidence="1" id="KW-0472">Membrane</keyword>
<name>A0A1E7FXT1_9STRA</name>
<evidence type="ECO:0008006" key="4">
    <source>
        <dbReference type="Google" id="ProtNLM"/>
    </source>
</evidence>
<evidence type="ECO:0000256" key="1">
    <source>
        <dbReference type="SAM" id="Phobius"/>
    </source>
</evidence>
<gene>
    <name evidence="2" type="ORF">FRACYDRAFT_267431</name>
</gene>
<organism evidence="2 3">
    <name type="scientific">Fragilariopsis cylindrus CCMP1102</name>
    <dbReference type="NCBI Taxonomy" id="635003"/>
    <lineage>
        <taxon>Eukaryota</taxon>
        <taxon>Sar</taxon>
        <taxon>Stramenopiles</taxon>
        <taxon>Ochrophyta</taxon>
        <taxon>Bacillariophyta</taxon>
        <taxon>Bacillariophyceae</taxon>
        <taxon>Bacillariophycidae</taxon>
        <taxon>Bacillariales</taxon>
        <taxon>Bacillariaceae</taxon>
        <taxon>Fragilariopsis</taxon>
    </lineage>
</organism>
<keyword evidence="1" id="KW-1133">Transmembrane helix</keyword>
<sequence length="178" mass="19632">MGIRCNTKTEIKSSAFSSLAIFVVVVVIALATTNALSFVDAFQSVNKSLSLSLSTRTISKINIESSHTITRPITHIIDIEERKNVVTTSTTTTTTNTILFMAPHKNKKKNVDEGNSDDTNTSTSPFLENIKNAKPGTLIILPFVALFGIDLLLNILVITKRSIEYFVFGEVPSIEPWW</sequence>
<evidence type="ECO:0000313" key="2">
    <source>
        <dbReference type="EMBL" id="OEU22961.1"/>
    </source>
</evidence>
<dbReference type="AlphaFoldDB" id="A0A1E7FXT1"/>
<evidence type="ECO:0000313" key="3">
    <source>
        <dbReference type="Proteomes" id="UP000095751"/>
    </source>
</evidence>
<accession>A0A1E7FXT1</accession>
<reference evidence="2 3" key="1">
    <citation type="submission" date="2016-09" db="EMBL/GenBank/DDBJ databases">
        <title>Extensive genetic diversity and differential bi-allelic expression allows diatom success in the polar Southern Ocean.</title>
        <authorList>
            <consortium name="DOE Joint Genome Institute"/>
            <person name="Mock T."/>
            <person name="Otillar R.P."/>
            <person name="Strauss J."/>
            <person name="Dupont C."/>
            <person name="Frickenhaus S."/>
            <person name="Maumus F."/>
            <person name="Mcmullan M."/>
            <person name="Sanges R."/>
            <person name="Schmutz J."/>
            <person name="Toseland A."/>
            <person name="Valas R."/>
            <person name="Veluchamy A."/>
            <person name="Ward B.J."/>
            <person name="Allen A."/>
            <person name="Barry K."/>
            <person name="Falciatore A."/>
            <person name="Ferrante M."/>
            <person name="Fortunato A.E."/>
            <person name="Gloeckner G."/>
            <person name="Gruber A."/>
            <person name="Hipkin R."/>
            <person name="Janech M."/>
            <person name="Kroth P."/>
            <person name="Leese F."/>
            <person name="Lindquist E."/>
            <person name="Lyon B.R."/>
            <person name="Martin J."/>
            <person name="Mayer C."/>
            <person name="Parker M."/>
            <person name="Quesneville H."/>
            <person name="Raymond J."/>
            <person name="Uhlig C."/>
            <person name="Valentin K.U."/>
            <person name="Worden A.Z."/>
            <person name="Armbrust E.V."/>
            <person name="Bowler C."/>
            <person name="Green B."/>
            <person name="Moulton V."/>
            <person name="Van Oosterhout C."/>
            <person name="Grigoriev I."/>
        </authorList>
    </citation>
    <scope>NUCLEOTIDE SEQUENCE [LARGE SCALE GENOMIC DNA]</scope>
    <source>
        <strain evidence="2 3">CCMP1102</strain>
    </source>
</reference>
<dbReference type="KEGG" id="fcy:FRACYDRAFT_267431"/>
<dbReference type="Proteomes" id="UP000095751">
    <property type="component" value="Unassembled WGS sequence"/>
</dbReference>
<proteinExistence type="predicted"/>